<evidence type="ECO:0000313" key="1">
    <source>
        <dbReference type="EMBL" id="MBD2179809.1"/>
    </source>
</evidence>
<dbReference type="PANTHER" id="PTHR43861">
    <property type="entry name" value="TRANS-ACONITATE 2-METHYLTRANSFERASE-RELATED"/>
    <property type="match status" value="1"/>
</dbReference>
<dbReference type="SUPFAM" id="SSF53335">
    <property type="entry name" value="S-adenosyl-L-methionine-dependent methyltransferases"/>
    <property type="match status" value="1"/>
</dbReference>
<dbReference type="CDD" id="cd02440">
    <property type="entry name" value="AdoMet_MTases"/>
    <property type="match status" value="1"/>
</dbReference>
<keyword evidence="2" id="KW-1185">Reference proteome</keyword>
<accession>A0A926V9K6</accession>
<keyword evidence="1" id="KW-0808">Transferase</keyword>
<protein>
    <submittedName>
        <fullName evidence="1">Class I SAM-dependent methyltransferase</fullName>
    </submittedName>
</protein>
<dbReference type="InterPro" id="IPR029063">
    <property type="entry name" value="SAM-dependent_MTases_sf"/>
</dbReference>
<dbReference type="EMBL" id="JACJPW010000002">
    <property type="protein sequence ID" value="MBD2179809.1"/>
    <property type="molecule type" value="Genomic_DNA"/>
</dbReference>
<comment type="caution">
    <text evidence="1">The sequence shown here is derived from an EMBL/GenBank/DDBJ whole genome shotgun (WGS) entry which is preliminary data.</text>
</comment>
<dbReference type="GO" id="GO:0032259">
    <property type="term" value="P:methylation"/>
    <property type="evidence" value="ECO:0007669"/>
    <property type="project" value="UniProtKB-KW"/>
</dbReference>
<proteinExistence type="predicted"/>
<gene>
    <name evidence="1" type="ORF">H6G03_01565</name>
</gene>
<dbReference type="GO" id="GO:0008168">
    <property type="term" value="F:methyltransferase activity"/>
    <property type="evidence" value="ECO:0007669"/>
    <property type="project" value="UniProtKB-KW"/>
</dbReference>
<reference evidence="1" key="1">
    <citation type="journal article" date="2015" name="ISME J.">
        <title>Draft Genome Sequence of Streptomyces incarnatus NRRL8089, which Produces the Nucleoside Antibiotic Sinefungin.</title>
        <authorList>
            <person name="Oshima K."/>
            <person name="Hattori M."/>
            <person name="Shimizu H."/>
            <person name="Fukuda K."/>
            <person name="Nemoto M."/>
            <person name="Inagaki K."/>
            <person name="Tamura T."/>
        </authorList>
    </citation>
    <scope>NUCLEOTIDE SEQUENCE</scope>
    <source>
        <strain evidence="1">FACHB-1375</strain>
    </source>
</reference>
<sequence length="242" mass="27683">MSYSQRLLQKGNRLTRFAHQSRFSAVLNVLGNTRYDRALDYGCGDGWLLRTAYEQNTVKSGIGVDVDPYMLSACQEIFADIPGFQFCKPEELSQKIPPQSCDIIFCTETLEHIGNPQKALEQILIYCQPKATMVISVPIEIGPSLLLKQMGRYFANRNGNYGYEPYKLKEIFSAAILWDANSFTSSHSLQLDYTGHKGFDYRKIEKLLQEKVKIERRIFSPFPWSGSFLNSTVIWVCSVENY</sequence>
<dbReference type="Gene3D" id="3.40.50.150">
    <property type="entry name" value="Vaccinia Virus protein VP39"/>
    <property type="match status" value="1"/>
</dbReference>
<evidence type="ECO:0000313" key="2">
    <source>
        <dbReference type="Proteomes" id="UP000641646"/>
    </source>
</evidence>
<dbReference type="Pfam" id="PF13489">
    <property type="entry name" value="Methyltransf_23"/>
    <property type="match status" value="1"/>
</dbReference>
<name>A0A926V9K6_9CYAN</name>
<reference evidence="1" key="2">
    <citation type="submission" date="2020-08" db="EMBL/GenBank/DDBJ databases">
        <authorList>
            <person name="Chen M."/>
            <person name="Teng W."/>
            <person name="Zhao L."/>
            <person name="Hu C."/>
            <person name="Zhou Y."/>
            <person name="Han B."/>
            <person name="Song L."/>
            <person name="Shu W."/>
        </authorList>
    </citation>
    <scope>NUCLEOTIDE SEQUENCE</scope>
    <source>
        <strain evidence="1">FACHB-1375</strain>
    </source>
</reference>
<dbReference type="AlphaFoldDB" id="A0A926V9K6"/>
<dbReference type="RefSeq" id="WP_190461372.1">
    <property type="nucleotide sequence ID" value="NZ_JACJPW010000002.1"/>
</dbReference>
<dbReference type="Proteomes" id="UP000641646">
    <property type="component" value="Unassembled WGS sequence"/>
</dbReference>
<organism evidence="1 2">
    <name type="scientific">Aerosakkonema funiforme FACHB-1375</name>
    <dbReference type="NCBI Taxonomy" id="2949571"/>
    <lineage>
        <taxon>Bacteria</taxon>
        <taxon>Bacillati</taxon>
        <taxon>Cyanobacteriota</taxon>
        <taxon>Cyanophyceae</taxon>
        <taxon>Oscillatoriophycideae</taxon>
        <taxon>Aerosakkonematales</taxon>
        <taxon>Aerosakkonemataceae</taxon>
        <taxon>Aerosakkonema</taxon>
    </lineage>
</organism>
<keyword evidence="1" id="KW-0489">Methyltransferase</keyword>